<feature type="region of interest" description="Disordered" evidence="1">
    <location>
        <begin position="1"/>
        <end position="42"/>
    </location>
</feature>
<dbReference type="EMBL" id="JAZEWV010000018">
    <property type="protein sequence ID" value="MEE4544494.1"/>
    <property type="molecule type" value="Genomic_DNA"/>
</dbReference>
<evidence type="ECO:0000256" key="1">
    <source>
        <dbReference type="SAM" id="MobiDB-lite"/>
    </source>
</evidence>
<dbReference type="Proteomes" id="UP001344658">
    <property type="component" value="Unassembled WGS sequence"/>
</dbReference>
<sequence length="185" mass="19171">MSSAINVPRGPGLWVRGPSRPVQEVPSPDATPAGAESAAVRNGGRSPGGVAWIGVHGGSGVTTLSVLVGGADVGCRWPKPDEPSSVYLVARTHAAGLRALSQMLNLLQHDEAAPDLRLLGAVTVADAPGRLPVQLRRRLRVVGSAVPVHAIPWIPQLRLGGTPDDLPKEMAALVARTAELRGARP</sequence>
<evidence type="ECO:0000313" key="2">
    <source>
        <dbReference type="EMBL" id="MEE4544494.1"/>
    </source>
</evidence>
<evidence type="ECO:0000313" key="3">
    <source>
        <dbReference type="Proteomes" id="UP001344658"/>
    </source>
</evidence>
<dbReference type="RefSeq" id="WP_330797491.1">
    <property type="nucleotide sequence ID" value="NZ_JAZEWV010000018.1"/>
</dbReference>
<dbReference type="InterPro" id="IPR046609">
    <property type="entry name" value="DUF6668"/>
</dbReference>
<accession>A0ABU7PF98</accession>
<dbReference type="Pfam" id="PF20373">
    <property type="entry name" value="DUF6668"/>
    <property type="match status" value="1"/>
</dbReference>
<keyword evidence="3" id="KW-1185">Reference proteome</keyword>
<reference evidence="2 3" key="1">
    <citation type="submission" date="2023-12" db="EMBL/GenBank/DDBJ databases">
        <title>Streptomyces sp. V4-01.</title>
        <authorList>
            <person name="Somphong A."/>
            <person name="Phongsopitanun W."/>
        </authorList>
    </citation>
    <scope>NUCLEOTIDE SEQUENCE [LARGE SCALE GENOMIC DNA]</scope>
    <source>
        <strain evidence="2 3">V4-01</strain>
    </source>
</reference>
<organism evidence="2 3">
    <name type="scientific">Actinacidiphila polyblastidii</name>
    <dbReference type="NCBI Taxonomy" id="3110430"/>
    <lineage>
        <taxon>Bacteria</taxon>
        <taxon>Bacillati</taxon>
        <taxon>Actinomycetota</taxon>
        <taxon>Actinomycetes</taxon>
        <taxon>Kitasatosporales</taxon>
        <taxon>Streptomycetaceae</taxon>
        <taxon>Actinacidiphila</taxon>
    </lineage>
</organism>
<gene>
    <name evidence="2" type="ORF">V2S66_21255</name>
</gene>
<protein>
    <submittedName>
        <fullName evidence="2">DUF6668 family protein</fullName>
    </submittedName>
</protein>
<name>A0ABU7PF98_9ACTN</name>
<comment type="caution">
    <text evidence="2">The sequence shown here is derived from an EMBL/GenBank/DDBJ whole genome shotgun (WGS) entry which is preliminary data.</text>
</comment>
<proteinExistence type="predicted"/>